<evidence type="ECO:0000313" key="2">
    <source>
        <dbReference type="Proteomes" id="UP000324222"/>
    </source>
</evidence>
<accession>A0A5B7JPW2</accession>
<gene>
    <name evidence="1" type="ORF">E2C01_092169</name>
</gene>
<sequence>MRGVALLRRFYSCRTVSQYAPAAPQRRNTTSRQL</sequence>
<dbReference type="AlphaFoldDB" id="A0A5B7JPW2"/>
<dbReference type="Proteomes" id="UP000324222">
    <property type="component" value="Unassembled WGS sequence"/>
</dbReference>
<evidence type="ECO:0000313" key="1">
    <source>
        <dbReference type="EMBL" id="MPC96889.1"/>
    </source>
</evidence>
<organism evidence="1 2">
    <name type="scientific">Portunus trituberculatus</name>
    <name type="common">Swimming crab</name>
    <name type="synonym">Neptunus trituberculatus</name>
    <dbReference type="NCBI Taxonomy" id="210409"/>
    <lineage>
        <taxon>Eukaryota</taxon>
        <taxon>Metazoa</taxon>
        <taxon>Ecdysozoa</taxon>
        <taxon>Arthropoda</taxon>
        <taxon>Crustacea</taxon>
        <taxon>Multicrustacea</taxon>
        <taxon>Malacostraca</taxon>
        <taxon>Eumalacostraca</taxon>
        <taxon>Eucarida</taxon>
        <taxon>Decapoda</taxon>
        <taxon>Pleocyemata</taxon>
        <taxon>Brachyura</taxon>
        <taxon>Eubrachyura</taxon>
        <taxon>Portunoidea</taxon>
        <taxon>Portunidae</taxon>
        <taxon>Portuninae</taxon>
        <taxon>Portunus</taxon>
    </lineage>
</organism>
<proteinExistence type="predicted"/>
<reference evidence="1 2" key="1">
    <citation type="submission" date="2019-05" db="EMBL/GenBank/DDBJ databases">
        <title>Another draft genome of Portunus trituberculatus and its Hox gene families provides insights of decapod evolution.</title>
        <authorList>
            <person name="Jeong J.-H."/>
            <person name="Song I."/>
            <person name="Kim S."/>
            <person name="Choi T."/>
            <person name="Kim D."/>
            <person name="Ryu S."/>
            <person name="Kim W."/>
        </authorList>
    </citation>
    <scope>NUCLEOTIDE SEQUENCE [LARGE SCALE GENOMIC DNA]</scope>
    <source>
        <tissue evidence="1">Muscle</tissue>
    </source>
</reference>
<name>A0A5B7JPW2_PORTR</name>
<dbReference type="EMBL" id="VSRR010107757">
    <property type="protein sequence ID" value="MPC96889.1"/>
    <property type="molecule type" value="Genomic_DNA"/>
</dbReference>
<comment type="caution">
    <text evidence="1">The sequence shown here is derived from an EMBL/GenBank/DDBJ whole genome shotgun (WGS) entry which is preliminary data.</text>
</comment>
<keyword evidence="2" id="KW-1185">Reference proteome</keyword>
<protein>
    <submittedName>
        <fullName evidence="1">Uncharacterized protein</fullName>
    </submittedName>
</protein>